<accession>A0AAF0QY24</accession>
<dbReference type="Pfam" id="PF22909">
    <property type="entry name" value="Caulimovir_coat_dom"/>
    <property type="match status" value="1"/>
</dbReference>
<gene>
    <name evidence="1" type="ORF">MTR67_022545</name>
</gene>
<evidence type="ECO:0000313" key="1">
    <source>
        <dbReference type="EMBL" id="WMV29160.1"/>
    </source>
</evidence>
<dbReference type="GO" id="GO:0008270">
    <property type="term" value="F:zinc ion binding"/>
    <property type="evidence" value="ECO:0007669"/>
    <property type="project" value="InterPro"/>
</dbReference>
<dbReference type="EMBL" id="CP133616">
    <property type="protein sequence ID" value="WMV29160.1"/>
    <property type="molecule type" value="Genomic_DNA"/>
</dbReference>
<dbReference type="InterPro" id="IPR036875">
    <property type="entry name" value="Znf_CCHC_sf"/>
</dbReference>
<dbReference type="SUPFAM" id="SSF57756">
    <property type="entry name" value="Retrovirus zinc finger-like domains"/>
    <property type="match status" value="1"/>
</dbReference>
<dbReference type="AlphaFoldDB" id="A0AAF0QY24"/>
<dbReference type="Proteomes" id="UP001234989">
    <property type="component" value="Chromosome 5"/>
</dbReference>
<keyword evidence="2" id="KW-1185">Reference proteome</keyword>
<reference evidence="1" key="1">
    <citation type="submission" date="2023-08" db="EMBL/GenBank/DDBJ databases">
        <title>A de novo genome assembly of Solanum verrucosum Schlechtendal, a Mexican diploid species geographically isolated from the other diploid A-genome species in potato relatives.</title>
        <authorList>
            <person name="Hosaka K."/>
        </authorList>
    </citation>
    <scope>NUCLEOTIDE SEQUENCE</scope>
    <source>
        <tissue evidence="1">Young leaves</tissue>
    </source>
</reference>
<feature type="non-terminal residue" evidence="1">
    <location>
        <position position="1"/>
    </location>
</feature>
<organism evidence="1 2">
    <name type="scientific">Solanum verrucosum</name>
    <dbReference type="NCBI Taxonomy" id="315347"/>
    <lineage>
        <taxon>Eukaryota</taxon>
        <taxon>Viridiplantae</taxon>
        <taxon>Streptophyta</taxon>
        <taxon>Embryophyta</taxon>
        <taxon>Tracheophyta</taxon>
        <taxon>Spermatophyta</taxon>
        <taxon>Magnoliopsida</taxon>
        <taxon>eudicotyledons</taxon>
        <taxon>Gunneridae</taxon>
        <taxon>Pentapetalae</taxon>
        <taxon>asterids</taxon>
        <taxon>lamiids</taxon>
        <taxon>Solanales</taxon>
        <taxon>Solanaceae</taxon>
        <taxon>Solanoideae</taxon>
        <taxon>Solaneae</taxon>
        <taxon>Solanum</taxon>
    </lineage>
</organism>
<evidence type="ECO:0000313" key="2">
    <source>
        <dbReference type="Proteomes" id="UP001234989"/>
    </source>
</evidence>
<dbReference type="GO" id="GO:0003676">
    <property type="term" value="F:nucleic acid binding"/>
    <property type="evidence" value="ECO:0007669"/>
    <property type="project" value="InterPro"/>
</dbReference>
<name>A0AAF0QY24_SOLVR</name>
<evidence type="ECO:0008006" key="3">
    <source>
        <dbReference type="Google" id="ProtNLM"/>
    </source>
</evidence>
<proteinExistence type="predicted"/>
<protein>
    <recommendedName>
        <fullName evidence="3">CCHC-type domain-containing protein</fullName>
    </recommendedName>
</protein>
<sequence>GNKGIKLIKPLKINLEEYAGLEWNLEQYNKKKVLIPESHLMYTNTKGETSIRFTNYNYSNQTNLEEELELEEEKEFMNVEIIQEGYEVDEALQEAERRYNNNTDITFKCKGCKTGNMGIFEVDRHFKTCEFRTDNLGYRKEYNNEEEIERDSIISQKELMESTSSSASPFQRTSQHHTVDTNIENVPRRRVYRVNPDTVTENVRPMGRRMPIEEPIRLQEGGSKGKILNIAAHDPQMWNAVIDLWKGIVVADYIKTYQDADAETMYKYMETFLGESAKALWEAYKSNFPQEFQALVNLGANPYNFTNKIHSLITGKDPNSGLVVLQRNALIHLEQLSITSWFHIKNFLKDYYYYCTISGNSFDEELGKKLFNKLPGALGREIEEKWYKREGVIQNPNGKWSIGHKVQHIMEVLTEKCTNIQIQKQLKQNEMSFCKNVMYTTQSYDKGQNKPKKRYKKYKPYYNQQYNKKYYLRKSSARKPYLNKDRHVRKYRNDKNYKNKLECFTCGSIEHLANVCPKRNNSRTRNSQLIEDFQETLINVDEYMSDNESIYSIVSVEIEETTRSDESDSANEELINEIGLEFKNIDLEELHINTMMNVLQECTHEFERNKGIDSNQCILCKWYPSREKRAKCKFCYDEGCITCIENLLKIKIKGHEKIDINNDTINL</sequence>